<dbReference type="InterPro" id="IPR036047">
    <property type="entry name" value="F-box-like_dom_sf"/>
</dbReference>
<dbReference type="SUPFAM" id="SSF81383">
    <property type="entry name" value="F-box domain"/>
    <property type="match status" value="1"/>
</dbReference>
<feature type="region of interest" description="Disordered" evidence="1">
    <location>
        <begin position="441"/>
        <end position="460"/>
    </location>
</feature>
<dbReference type="OrthoDB" id="3226064at2759"/>
<proteinExistence type="predicted"/>
<feature type="domain" description="F-box" evidence="2">
    <location>
        <begin position="6"/>
        <end position="46"/>
    </location>
</feature>
<dbReference type="Pfam" id="PF00646">
    <property type="entry name" value="F-box"/>
    <property type="match status" value="1"/>
</dbReference>
<gene>
    <name evidence="3" type="ORF">K504DRAFT_462407</name>
</gene>
<evidence type="ECO:0000259" key="2">
    <source>
        <dbReference type="SMART" id="SM00256"/>
    </source>
</evidence>
<dbReference type="EMBL" id="MU005765">
    <property type="protein sequence ID" value="KAF2713940.1"/>
    <property type="molecule type" value="Genomic_DNA"/>
</dbReference>
<accession>A0A6G1KMA7</accession>
<dbReference type="SMART" id="SM00256">
    <property type="entry name" value="FBOX"/>
    <property type="match status" value="1"/>
</dbReference>
<dbReference type="CDD" id="cd09917">
    <property type="entry name" value="F-box_SF"/>
    <property type="match status" value="1"/>
</dbReference>
<dbReference type="InterPro" id="IPR001810">
    <property type="entry name" value="F-box_dom"/>
</dbReference>
<dbReference type="AlphaFoldDB" id="A0A6G1KMA7"/>
<reference evidence="3" key="1">
    <citation type="journal article" date="2020" name="Stud. Mycol.">
        <title>101 Dothideomycetes genomes: a test case for predicting lifestyles and emergence of pathogens.</title>
        <authorList>
            <person name="Haridas S."/>
            <person name="Albert R."/>
            <person name="Binder M."/>
            <person name="Bloem J."/>
            <person name="Labutti K."/>
            <person name="Salamov A."/>
            <person name="Andreopoulos B."/>
            <person name="Baker S."/>
            <person name="Barry K."/>
            <person name="Bills G."/>
            <person name="Bluhm B."/>
            <person name="Cannon C."/>
            <person name="Castanera R."/>
            <person name="Culley D."/>
            <person name="Daum C."/>
            <person name="Ezra D."/>
            <person name="Gonzalez J."/>
            <person name="Henrissat B."/>
            <person name="Kuo A."/>
            <person name="Liang C."/>
            <person name="Lipzen A."/>
            <person name="Lutzoni F."/>
            <person name="Magnuson J."/>
            <person name="Mondo S."/>
            <person name="Nolan M."/>
            <person name="Ohm R."/>
            <person name="Pangilinan J."/>
            <person name="Park H.-J."/>
            <person name="Ramirez L."/>
            <person name="Alfaro M."/>
            <person name="Sun H."/>
            <person name="Tritt A."/>
            <person name="Yoshinaga Y."/>
            <person name="Zwiers L.-H."/>
            <person name="Turgeon B."/>
            <person name="Goodwin S."/>
            <person name="Spatafora J."/>
            <person name="Crous P."/>
            <person name="Grigoriev I."/>
        </authorList>
    </citation>
    <scope>NUCLEOTIDE SEQUENCE</scope>
    <source>
        <strain evidence="3">CBS 279.74</strain>
    </source>
</reference>
<dbReference type="Proteomes" id="UP000799428">
    <property type="component" value="Unassembled WGS sequence"/>
</dbReference>
<sequence length="460" mass="53127">MELLDLCYDVLIRILEEINPADLAACAQTSWGFNNFIKENNRLHKAHYLQHFDDPRTTLSYQEPQWTSELHSLVKCQKILLSKKKDVKRENFRFIASTVERLLSSGNDDNDDSLNKHILRTWFGNSQNLDIVMSRSSLYERCGTASQQPANEEEDRQLSAKMHCLHGIPGNSLGRRSLSTHPHARSRVYDLRNYTDQTKWGPFREDGSMRVDWEMIESIMIVLAYNSNMCCRRNMPRFQPIWSDPFEGVVKHGTQTEYKMTILKEPEIPIEMKDPYNISGLWSRIVCFMDYNDLYAFNFASRQVSPDEPRAPINTEEAIRHILMRLQITKLEPPGPFDNPNLPIAHFTGKSRSVDVSWDPNANSKIRGTVSLTPEGEVRWNTISVFYGGEERWRSEGIQVGGLNTRRGVVGSWFDKDYDAHGPAGPTAFWKVTDTIFNKMKNEEDTIDEESDTDDDESEW</sequence>
<evidence type="ECO:0000313" key="3">
    <source>
        <dbReference type="EMBL" id="KAF2713940.1"/>
    </source>
</evidence>
<keyword evidence="4" id="KW-1185">Reference proteome</keyword>
<organism evidence="3 4">
    <name type="scientific">Pleomassaria siparia CBS 279.74</name>
    <dbReference type="NCBI Taxonomy" id="1314801"/>
    <lineage>
        <taxon>Eukaryota</taxon>
        <taxon>Fungi</taxon>
        <taxon>Dikarya</taxon>
        <taxon>Ascomycota</taxon>
        <taxon>Pezizomycotina</taxon>
        <taxon>Dothideomycetes</taxon>
        <taxon>Pleosporomycetidae</taxon>
        <taxon>Pleosporales</taxon>
        <taxon>Pleomassariaceae</taxon>
        <taxon>Pleomassaria</taxon>
    </lineage>
</organism>
<feature type="compositionally biased region" description="Acidic residues" evidence="1">
    <location>
        <begin position="445"/>
        <end position="460"/>
    </location>
</feature>
<evidence type="ECO:0000313" key="4">
    <source>
        <dbReference type="Proteomes" id="UP000799428"/>
    </source>
</evidence>
<evidence type="ECO:0000256" key="1">
    <source>
        <dbReference type="SAM" id="MobiDB-lite"/>
    </source>
</evidence>
<protein>
    <recommendedName>
        <fullName evidence="2">F-box domain-containing protein</fullName>
    </recommendedName>
</protein>
<name>A0A6G1KMA7_9PLEO</name>